<dbReference type="SUPFAM" id="SSF49785">
    <property type="entry name" value="Galactose-binding domain-like"/>
    <property type="match status" value="1"/>
</dbReference>
<dbReference type="Proteomes" id="UP000225706">
    <property type="component" value="Unassembled WGS sequence"/>
</dbReference>
<evidence type="ECO:0000313" key="3">
    <source>
        <dbReference type="EMBL" id="PFX22803.1"/>
    </source>
</evidence>
<evidence type="ECO:0000313" key="4">
    <source>
        <dbReference type="Proteomes" id="UP000225706"/>
    </source>
</evidence>
<comment type="caution">
    <text evidence="3">The sequence shown here is derived from an EMBL/GenBank/DDBJ whole genome shotgun (WGS) entry which is preliminary data.</text>
</comment>
<feature type="domain" description="F5/8 type C" evidence="2">
    <location>
        <begin position="1"/>
        <end position="76"/>
    </location>
</feature>
<organism evidence="3 4">
    <name type="scientific">Stylophora pistillata</name>
    <name type="common">Smooth cauliflower coral</name>
    <dbReference type="NCBI Taxonomy" id="50429"/>
    <lineage>
        <taxon>Eukaryota</taxon>
        <taxon>Metazoa</taxon>
        <taxon>Cnidaria</taxon>
        <taxon>Anthozoa</taxon>
        <taxon>Hexacorallia</taxon>
        <taxon>Scleractinia</taxon>
        <taxon>Astrocoeniina</taxon>
        <taxon>Pocilloporidae</taxon>
        <taxon>Stylophora</taxon>
    </lineage>
</organism>
<dbReference type="AlphaFoldDB" id="A0A2B4S175"/>
<accession>A0A2B4S175</accession>
<name>A0A2B4S175_STYPI</name>
<dbReference type="PANTHER" id="PTHR24543:SF325">
    <property type="entry name" value="F5_8 TYPE C DOMAIN-CONTAINING PROTEIN"/>
    <property type="match status" value="1"/>
</dbReference>
<feature type="region of interest" description="Disordered" evidence="1">
    <location>
        <begin position="100"/>
        <end position="172"/>
    </location>
</feature>
<evidence type="ECO:0000259" key="2">
    <source>
        <dbReference type="PROSITE" id="PS50022"/>
    </source>
</evidence>
<gene>
    <name evidence="3" type="primary">Cntnap5c</name>
    <name evidence="3" type="ORF">AWC38_SpisGene12655</name>
</gene>
<feature type="compositionally biased region" description="Basic and acidic residues" evidence="1">
    <location>
        <begin position="117"/>
        <end position="172"/>
    </location>
</feature>
<dbReference type="InterPro" id="IPR000421">
    <property type="entry name" value="FA58C"/>
</dbReference>
<dbReference type="PANTHER" id="PTHR24543">
    <property type="entry name" value="MULTICOPPER OXIDASE-RELATED"/>
    <property type="match status" value="1"/>
</dbReference>
<dbReference type="EMBL" id="LSMT01000228">
    <property type="protein sequence ID" value="PFX22803.1"/>
    <property type="molecule type" value="Genomic_DNA"/>
</dbReference>
<keyword evidence="4" id="KW-1185">Reference proteome</keyword>
<dbReference type="Pfam" id="PF00754">
    <property type="entry name" value="F5_F8_type_C"/>
    <property type="match status" value="1"/>
</dbReference>
<dbReference type="PROSITE" id="PS50022">
    <property type="entry name" value="FA58C_3"/>
    <property type="match status" value="1"/>
</dbReference>
<reference evidence="4" key="1">
    <citation type="journal article" date="2017" name="bioRxiv">
        <title>Comparative analysis of the genomes of Stylophora pistillata and Acropora digitifera provides evidence for extensive differences between species of corals.</title>
        <authorList>
            <person name="Voolstra C.R."/>
            <person name="Li Y."/>
            <person name="Liew Y.J."/>
            <person name="Baumgarten S."/>
            <person name="Zoccola D."/>
            <person name="Flot J.-F."/>
            <person name="Tambutte S."/>
            <person name="Allemand D."/>
            <person name="Aranda M."/>
        </authorList>
    </citation>
    <scope>NUCLEOTIDE SEQUENCE [LARGE SCALE GENOMIC DNA]</scope>
</reference>
<dbReference type="Gene3D" id="2.60.120.260">
    <property type="entry name" value="Galactose-binding domain-like"/>
    <property type="match status" value="1"/>
</dbReference>
<proteinExistence type="predicted"/>
<sequence>MLQKFGRLNFKASGSKQGGWSAGYNAVNQWIQVDLVKYFIVKGIGKQGRNNYSQWVTKYKLQESNHGIKFYYYRESLQSPPKLFLFRACGATGQQNTEGIEFKLEEKRRSRGSSNTRKHEEGVRHHQEAERKEEERSMPNTKQGRDPHHSERARNVEEAMDSRLREEQEGFRPNRSCTDQIASLRIIMEQSIECNSSLYLNYYFDSVQRETLWQLMRHHGILQKFVNIVSKSYEDLRFKCFLMAHSLKALK</sequence>
<evidence type="ECO:0000256" key="1">
    <source>
        <dbReference type="SAM" id="MobiDB-lite"/>
    </source>
</evidence>
<dbReference type="InterPro" id="IPR008979">
    <property type="entry name" value="Galactose-bd-like_sf"/>
</dbReference>
<protein>
    <submittedName>
        <fullName evidence="3">Contactin-associated protein like 5-3</fullName>
    </submittedName>
</protein>